<protein>
    <submittedName>
        <fullName evidence="2">Uncharacterized protein</fullName>
    </submittedName>
</protein>
<organism evidence="2 3">
    <name type="scientific">Penicillium chrysogenum</name>
    <name type="common">Penicillium notatum</name>
    <dbReference type="NCBI Taxonomy" id="5076"/>
    <lineage>
        <taxon>Eukaryota</taxon>
        <taxon>Fungi</taxon>
        <taxon>Dikarya</taxon>
        <taxon>Ascomycota</taxon>
        <taxon>Pezizomycotina</taxon>
        <taxon>Eurotiomycetes</taxon>
        <taxon>Eurotiomycetidae</taxon>
        <taxon>Eurotiales</taxon>
        <taxon>Aspergillaceae</taxon>
        <taxon>Penicillium</taxon>
        <taxon>Penicillium chrysogenum species complex</taxon>
    </lineage>
</organism>
<evidence type="ECO:0000313" key="2">
    <source>
        <dbReference type="EMBL" id="KAJ5254643.1"/>
    </source>
</evidence>
<keyword evidence="1" id="KW-1133">Transmembrane helix</keyword>
<keyword evidence="1" id="KW-0472">Membrane</keyword>
<accession>A0ABQ8W1N5</accession>
<dbReference type="Proteomes" id="UP001220256">
    <property type="component" value="Unassembled WGS sequence"/>
</dbReference>
<reference evidence="2 3" key="1">
    <citation type="journal article" date="2023" name="IMA Fungus">
        <title>Comparative genomic study of the Penicillium genus elucidates a diverse pangenome and 15 lateral gene transfer events.</title>
        <authorList>
            <person name="Petersen C."/>
            <person name="Sorensen T."/>
            <person name="Nielsen M.R."/>
            <person name="Sondergaard T.E."/>
            <person name="Sorensen J.L."/>
            <person name="Fitzpatrick D.A."/>
            <person name="Frisvad J.C."/>
            <person name="Nielsen K.L."/>
        </authorList>
    </citation>
    <scope>NUCLEOTIDE SEQUENCE [LARGE SCALE GENOMIC DNA]</scope>
    <source>
        <strain evidence="2 3">IBT 3361</strain>
    </source>
</reference>
<name>A0ABQ8W1N5_PENCH</name>
<keyword evidence="1" id="KW-0812">Transmembrane</keyword>
<feature type="transmembrane region" description="Helical" evidence="1">
    <location>
        <begin position="12"/>
        <end position="39"/>
    </location>
</feature>
<keyword evidence="3" id="KW-1185">Reference proteome</keyword>
<sequence>MATNSTQNETPAWVTPVALGLIILFFVVVLIFLAIRLLAREARRNDPQRKLIEHFFRQVAEVEKANKAARKMEKKVRWRGWSLDGLVGFVGRSPPTSNEGMVLPTSNGNNRNRPVLPIIVEETSASASTAEAETELEDVDYGDFVVRWVPVPRGYRLPVKKTKKANALAEVVGALKGKN</sequence>
<evidence type="ECO:0000313" key="3">
    <source>
        <dbReference type="Proteomes" id="UP001220256"/>
    </source>
</evidence>
<comment type="caution">
    <text evidence="2">The sequence shown here is derived from an EMBL/GenBank/DDBJ whole genome shotgun (WGS) entry which is preliminary data.</text>
</comment>
<evidence type="ECO:0000256" key="1">
    <source>
        <dbReference type="SAM" id="Phobius"/>
    </source>
</evidence>
<proteinExistence type="predicted"/>
<gene>
    <name evidence="2" type="ORF">N7505_011852</name>
</gene>
<dbReference type="EMBL" id="JAPVEB010000011">
    <property type="protein sequence ID" value="KAJ5254643.1"/>
    <property type="molecule type" value="Genomic_DNA"/>
</dbReference>